<proteinExistence type="predicted"/>
<evidence type="ECO:0000256" key="5">
    <source>
        <dbReference type="SAM" id="Coils"/>
    </source>
</evidence>
<evidence type="ECO:0000256" key="2">
    <source>
        <dbReference type="ARBA" id="ARBA00022771"/>
    </source>
</evidence>
<keyword evidence="2 4" id="KW-0863">Zinc-finger</keyword>
<dbReference type="PROSITE" id="PS51999">
    <property type="entry name" value="ZF_GRF"/>
    <property type="match status" value="1"/>
</dbReference>
<keyword evidence="9" id="KW-1185">Reference proteome</keyword>
<protein>
    <recommendedName>
        <fullName evidence="7">GRF-type domain-containing protein</fullName>
    </recommendedName>
</protein>
<keyword evidence="5" id="KW-0175">Coiled coil</keyword>
<evidence type="ECO:0000313" key="8">
    <source>
        <dbReference type="EMBL" id="CAL1372586.1"/>
    </source>
</evidence>
<feature type="domain" description="GRF-type" evidence="7">
    <location>
        <begin position="29"/>
        <end position="73"/>
    </location>
</feature>
<evidence type="ECO:0000256" key="1">
    <source>
        <dbReference type="ARBA" id="ARBA00022723"/>
    </source>
</evidence>
<dbReference type="EMBL" id="OZ034815">
    <property type="protein sequence ID" value="CAL1372586.1"/>
    <property type="molecule type" value="Genomic_DNA"/>
</dbReference>
<evidence type="ECO:0000259" key="7">
    <source>
        <dbReference type="PROSITE" id="PS51999"/>
    </source>
</evidence>
<feature type="region of interest" description="Disordered" evidence="6">
    <location>
        <begin position="1"/>
        <end position="21"/>
    </location>
</feature>
<accession>A0AAV2DHL7</accession>
<dbReference type="InterPro" id="IPR010666">
    <property type="entry name" value="Znf_GRF"/>
</dbReference>
<dbReference type="Pfam" id="PF06839">
    <property type="entry name" value="Zn_ribbon_GRF"/>
    <property type="match status" value="1"/>
</dbReference>
<dbReference type="GO" id="GO:0008270">
    <property type="term" value="F:zinc ion binding"/>
    <property type="evidence" value="ECO:0007669"/>
    <property type="project" value="UniProtKB-KW"/>
</dbReference>
<reference evidence="8 9" key="1">
    <citation type="submission" date="2024-04" db="EMBL/GenBank/DDBJ databases">
        <authorList>
            <person name="Fracassetti M."/>
        </authorList>
    </citation>
    <scope>NUCLEOTIDE SEQUENCE [LARGE SCALE GENOMIC DNA]</scope>
</reference>
<keyword evidence="1" id="KW-0479">Metal-binding</keyword>
<evidence type="ECO:0000256" key="6">
    <source>
        <dbReference type="SAM" id="MobiDB-lite"/>
    </source>
</evidence>
<evidence type="ECO:0000256" key="4">
    <source>
        <dbReference type="PROSITE-ProRule" id="PRU01343"/>
    </source>
</evidence>
<keyword evidence="3" id="KW-0862">Zinc</keyword>
<sequence length="113" mass="12935">MSQRGSRGARKNGADSGSTTVKSGFSILCEHNVLAVTMINTSGTELNPRRQFYGCRYWKDGKGCRFFRWVNGNEETLESRNHEMESIIMKLEERLGLAESNDERRKKDKKLMA</sequence>
<feature type="coiled-coil region" evidence="5">
    <location>
        <begin position="74"/>
        <end position="101"/>
    </location>
</feature>
<gene>
    <name evidence="8" type="ORF">LTRI10_LOCUS14581</name>
</gene>
<dbReference type="AlphaFoldDB" id="A0AAV2DHL7"/>
<dbReference type="Proteomes" id="UP001497516">
    <property type="component" value="Chromosome 2"/>
</dbReference>
<evidence type="ECO:0000256" key="3">
    <source>
        <dbReference type="ARBA" id="ARBA00022833"/>
    </source>
</evidence>
<organism evidence="8 9">
    <name type="scientific">Linum trigynum</name>
    <dbReference type="NCBI Taxonomy" id="586398"/>
    <lineage>
        <taxon>Eukaryota</taxon>
        <taxon>Viridiplantae</taxon>
        <taxon>Streptophyta</taxon>
        <taxon>Embryophyta</taxon>
        <taxon>Tracheophyta</taxon>
        <taxon>Spermatophyta</taxon>
        <taxon>Magnoliopsida</taxon>
        <taxon>eudicotyledons</taxon>
        <taxon>Gunneridae</taxon>
        <taxon>Pentapetalae</taxon>
        <taxon>rosids</taxon>
        <taxon>fabids</taxon>
        <taxon>Malpighiales</taxon>
        <taxon>Linaceae</taxon>
        <taxon>Linum</taxon>
    </lineage>
</organism>
<name>A0AAV2DHL7_9ROSI</name>
<evidence type="ECO:0000313" key="9">
    <source>
        <dbReference type="Proteomes" id="UP001497516"/>
    </source>
</evidence>